<dbReference type="GO" id="GO:0044281">
    <property type="term" value="P:small molecule metabolic process"/>
    <property type="evidence" value="ECO:0007669"/>
    <property type="project" value="UniProtKB-ARBA"/>
</dbReference>
<protein>
    <submittedName>
        <fullName evidence="4">Ureidoglycolate lyase</fullName>
        <ecNumber evidence="4">4.3.2.3</ecNumber>
    </submittedName>
</protein>
<evidence type="ECO:0000313" key="4">
    <source>
        <dbReference type="EMBL" id="MQY29171.1"/>
    </source>
</evidence>
<dbReference type="OrthoDB" id="9805307at2"/>
<dbReference type="SUPFAM" id="SSF56529">
    <property type="entry name" value="FAH"/>
    <property type="match status" value="1"/>
</dbReference>
<dbReference type="Proteomes" id="UP000431401">
    <property type="component" value="Unassembled WGS sequence"/>
</dbReference>
<dbReference type="Pfam" id="PF01557">
    <property type="entry name" value="FAA_hydrolase"/>
    <property type="match status" value="1"/>
</dbReference>
<proteinExistence type="inferred from homology"/>
<accession>A0A7K0DTT5</accession>
<dbReference type="RefSeq" id="WP_153345712.1">
    <property type="nucleotide sequence ID" value="NZ_WEGI01000010.1"/>
</dbReference>
<feature type="domain" description="Fumarylacetoacetase-like C-terminal" evidence="3">
    <location>
        <begin position="82"/>
        <end position="287"/>
    </location>
</feature>
<evidence type="ECO:0000313" key="5">
    <source>
        <dbReference type="Proteomes" id="UP000431401"/>
    </source>
</evidence>
<gene>
    <name evidence="4" type="ORF">NRB56_47610</name>
</gene>
<comment type="caution">
    <text evidence="4">The sequence shown here is derived from an EMBL/GenBank/DDBJ whole genome shotgun (WGS) entry which is preliminary data.</text>
</comment>
<evidence type="ECO:0000256" key="2">
    <source>
        <dbReference type="ARBA" id="ARBA00022723"/>
    </source>
</evidence>
<comment type="similarity">
    <text evidence="1">Belongs to the FAH family.</text>
</comment>
<name>A0A7K0DTT5_9NOCA</name>
<keyword evidence="5" id="KW-1185">Reference proteome</keyword>
<organism evidence="4 5">
    <name type="scientific">Nocardia aurantia</name>
    <dbReference type="NCBI Taxonomy" id="2585199"/>
    <lineage>
        <taxon>Bacteria</taxon>
        <taxon>Bacillati</taxon>
        <taxon>Actinomycetota</taxon>
        <taxon>Actinomycetes</taxon>
        <taxon>Mycobacteriales</taxon>
        <taxon>Nocardiaceae</taxon>
        <taxon>Nocardia</taxon>
    </lineage>
</organism>
<dbReference type="Gene3D" id="3.90.850.10">
    <property type="entry name" value="Fumarylacetoacetase-like, C-terminal domain"/>
    <property type="match status" value="1"/>
</dbReference>
<dbReference type="EMBL" id="WEGI01000010">
    <property type="protein sequence ID" value="MQY29171.1"/>
    <property type="molecule type" value="Genomic_DNA"/>
</dbReference>
<dbReference type="EC" id="4.3.2.3" evidence="4"/>
<keyword evidence="2" id="KW-0479">Metal-binding</keyword>
<dbReference type="AlphaFoldDB" id="A0A7K0DTT5"/>
<dbReference type="InterPro" id="IPR036663">
    <property type="entry name" value="Fumarylacetoacetase_C_sf"/>
</dbReference>
<sequence>MRIANLAGRGVFVLGGEDGDHQAAEIAAVSGGRFGPDLGQIYQNWGRFREWAATLAPDALHTHAFPLNRALLGAPSPAPRQVFAVGLNYRDHVAETGFAVPEQLPPVFTKYVSAFSGPDSTVVLPVGGHVDWEVELVVIVGRELHRADPEQVWPALAGVTAGQDLSERISQFRGPAAQFGLGKSFPGFAPQGPWLVTPDELADRDDLELGCAIDGQEVQKARTGDLLFPVPELLSRLSHTVVLLPGDVIFTGTPAGVGMSREPQRFLQPGETLDSWIEGVGTLRQTFVAGR</sequence>
<dbReference type="InterPro" id="IPR011234">
    <property type="entry name" value="Fumarylacetoacetase-like_C"/>
</dbReference>
<dbReference type="GO" id="GO:0046872">
    <property type="term" value="F:metal ion binding"/>
    <property type="evidence" value="ECO:0007669"/>
    <property type="project" value="UniProtKB-KW"/>
</dbReference>
<evidence type="ECO:0000256" key="1">
    <source>
        <dbReference type="ARBA" id="ARBA00010211"/>
    </source>
</evidence>
<evidence type="ECO:0000259" key="3">
    <source>
        <dbReference type="Pfam" id="PF01557"/>
    </source>
</evidence>
<dbReference type="InterPro" id="IPR051121">
    <property type="entry name" value="FAH"/>
</dbReference>
<reference evidence="4 5" key="1">
    <citation type="submission" date="2019-10" db="EMBL/GenBank/DDBJ databases">
        <title>Nocardia macrotermitis sp. nov. and Nocardia aurantia sp. nov., isolated from the gut of fungus growing-termite Macrotermes natalensis.</title>
        <authorList>
            <person name="Benndorf R."/>
            <person name="Schwitalla J."/>
            <person name="Martin K."/>
            <person name="De Beer W."/>
            <person name="Kaster A.-K."/>
            <person name="Vollmers J."/>
            <person name="Poulsen M."/>
            <person name="Beemelmanns C."/>
        </authorList>
    </citation>
    <scope>NUCLEOTIDE SEQUENCE [LARGE SCALE GENOMIC DNA]</scope>
    <source>
        <strain evidence="4 5">RB56</strain>
    </source>
</reference>
<dbReference type="GO" id="GO:0050385">
    <property type="term" value="F:ureidoglycolate lyase activity"/>
    <property type="evidence" value="ECO:0007669"/>
    <property type="project" value="UniProtKB-EC"/>
</dbReference>
<dbReference type="PANTHER" id="PTHR42796:SF4">
    <property type="entry name" value="FUMARYLACETOACETATE HYDROLASE DOMAIN-CONTAINING PROTEIN 2A"/>
    <property type="match status" value="1"/>
</dbReference>
<dbReference type="PANTHER" id="PTHR42796">
    <property type="entry name" value="FUMARYLACETOACETATE HYDROLASE DOMAIN-CONTAINING PROTEIN 2A-RELATED"/>
    <property type="match status" value="1"/>
</dbReference>
<keyword evidence="4" id="KW-0456">Lyase</keyword>